<proteinExistence type="predicted"/>
<feature type="non-terminal residue" evidence="1">
    <location>
        <position position="43"/>
    </location>
</feature>
<name>X0WI20_9ZZZZ</name>
<dbReference type="EMBL" id="BARS01020883">
    <property type="protein sequence ID" value="GAG12341.1"/>
    <property type="molecule type" value="Genomic_DNA"/>
</dbReference>
<organism evidence="1">
    <name type="scientific">marine sediment metagenome</name>
    <dbReference type="NCBI Taxonomy" id="412755"/>
    <lineage>
        <taxon>unclassified sequences</taxon>
        <taxon>metagenomes</taxon>
        <taxon>ecological metagenomes</taxon>
    </lineage>
</organism>
<gene>
    <name evidence="1" type="ORF">S01H1_33627</name>
</gene>
<evidence type="ECO:0000313" key="1">
    <source>
        <dbReference type="EMBL" id="GAG12341.1"/>
    </source>
</evidence>
<sequence>MYRRFQSNFGKTKTAIWTASEVMVKGMLVVKNVTALEVDLPAS</sequence>
<protein>
    <submittedName>
        <fullName evidence="1">Uncharacterized protein</fullName>
    </submittedName>
</protein>
<comment type="caution">
    <text evidence="1">The sequence shown here is derived from an EMBL/GenBank/DDBJ whole genome shotgun (WGS) entry which is preliminary data.</text>
</comment>
<reference evidence="1" key="1">
    <citation type="journal article" date="2014" name="Front. Microbiol.">
        <title>High frequency of phylogenetically diverse reductive dehalogenase-homologous genes in deep subseafloor sedimentary metagenomes.</title>
        <authorList>
            <person name="Kawai M."/>
            <person name="Futagami T."/>
            <person name="Toyoda A."/>
            <person name="Takaki Y."/>
            <person name="Nishi S."/>
            <person name="Hori S."/>
            <person name="Arai W."/>
            <person name="Tsubouchi T."/>
            <person name="Morono Y."/>
            <person name="Uchiyama I."/>
            <person name="Ito T."/>
            <person name="Fujiyama A."/>
            <person name="Inagaki F."/>
            <person name="Takami H."/>
        </authorList>
    </citation>
    <scope>NUCLEOTIDE SEQUENCE</scope>
    <source>
        <strain evidence="1">Expedition CK06-06</strain>
    </source>
</reference>
<accession>X0WI20</accession>
<dbReference type="AlphaFoldDB" id="X0WI20"/>